<name>A0A0E9WQR9_ANGAN</name>
<evidence type="ECO:0000313" key="1">
    <source>
        <dbReference type="EMBL" id="JAH91910.1"/>
    </source>
</evidence>
<proteinExistence type="predicted"/>
<dbReference type="EMBL" id="GBXM01016667">
    <property type="protein sequence ID" value="JAH91910.1"/>
    <property type="molecule type" value="Transcribed_RNA"/>
</dbReference>
<dbReference type="AlphaFoldDB" id="A0A0E9WQR9"/>
<reference evidence="1" key="1">
    <citation type="submission" date="2014-11" db="EMBL/GenBank/DDBJ databases">
        <authorList>
            <person name="Amaro Gonzalez C."/>
        </authorList>
    </citation>
    <scope>NUCLEOTIDE SEQUENCE</scope>
</reference>
<reference evidence="1" key="2">
    <citation type="journal article" date="2015" name="Fish Shellfish Immunol.">
        <title>Early steps in the European eel (Anguilla anguilla)-Vibrio vulnificus interaction in the gills: Role of the RtxA13 toxin.</title>
        <authorList>
            <person name="Callol A."/>
            <person name="Pajuelo D."/>
            <person name="Ebbesson L."/>
            <person name="Teles M."/>
            <person name="MacKenzie S."/>
            <person name="Amaro C."/>
        </authorList>
    </citation>
    <scope>NUCLEOTIDE SEQUENCE</scope>
</reference>
<accession>A0A0E9WQR9</accession>
<sequence length="83" mass="9815">MNLRAMREPKICLYCNPCQCILLVERTNEIFSCFSSVLLNCMFSIQPVHICFILPQCHFFHKHFIYTFNVLAKLLDIIAYHCI</sequence>
<protein>
    <submittedName>
        <fullName evidence="1">Uncharacterized protein</fullName>
    </submittedName>
</protein>
<organism evidence="1">
    <name type="scientific">Anguilla anguilla</name>
    <name type="common">European freshwater eel</name>
    <name type="synonym">Muraena anguilla</name>
    <dbReference type="NCBI Taxonomy" id="7936"/>
    <lineage>
        <taxon>Eukaryota</taxon>
        <taxon>Metazoa</taxon>
        <taxon>Chordata</taxon>
        <taxon>Craniata</taxon>
        <taxon>Vertebrata</taxon>
        <taxon>Euteleostomi</taxon>
        <taxon>Actinopterygii</taxon>
        <taxon>Neopterygii</taxon>
        <taxon>Teleostei</taxon>
        <taxon>Anguilliformes</taxon>
        <taxon>Anguillidae</taxon>
        <taxon>Anguilla</taxon>
    </lineage>
</organism>